<keyword evidence="2" id="KW-1185">Reference proteome</keyword>
<dbReference type="Proteomes" id="UP000747110">
    <property type="component" value="Unassembled WGS sequence"/>
</dbReference>
<sequence>MRYKLTLDRGNYECSLFSLRVLTKPFNRNSGRRLQAHAVLFILLILHQTIHIHASAKSANFPDRQAQSGCAARGGSSLEGYDSSCQTECPVDMLNLLQLQKRLLERWTPGLGVELNVQGIMLERRN</sequence>
<feature type="non-terminal residue" evidence="1">
    <location>
        <position position="1"/>
    </location>
</feature>
<reference evidence="1" key="1">
    <citation type="journal article" date="2021" name="Proc. Natl. Acad. Sci. U.S.A.">
        <title>Three genomes in the algal genus Volvox reveal the fate of a haploid sex-determining region after a transition to homothallism.</title>
        <authorList>
            <person name="Yamamoto K."/>
            <person name="Hamaji T."/>
            <person name="Kawai-Toyooka H."/>
            <person name="Matsuzaki R."/>
            <person name="Takahashi F."/>
            <person name="Nishimura Y."/>
            <person name="Kawachi M."/>
            <person name="Noguchi H."/>
            <person name="Minakuchi Y."/>
            <person name="Umen J.G."/>
            <person name="Toyoda A."/>
            <person name="Nozaki H."/>
        </authorList>
    </citation>
    <scope>NUCLEOTIDE SEQUENCE</scope>
    <source>
        <strain evidence="1">NIES-3786</strain>
    </source>
</reference>
<dbReference type="AlphaFoldDB" id="A0A8J4BWA7"/>
<dbReference type="EMBL" id="BNCP01000001">
    <property type="protein sequence ID" value="GIL69267.1"/>
    <property type="molecule type" value="Genomic_DNA"/>
</dbReference>
<name>A0A8J4BWA7_9CHLO</name>
<comment type="caution">
    <text evidence="1">The sequence shown here is derived from an EMBL/GenBank/DDBJ whole genome shotgun (WGS) entry which is preliminary data.</text>
</comment>
<accession>A0A8J4BWA7</accession>
<organism evidence="1 2">
    <name type="scientific">Volvox reticuliferus</name>
    <dbReference type="NCBI Taxonomy" id="1737510"/>
    <lineage>
        <taxon>Eukaryota</taxon>
        <taxon>Viridiplantae</taxon>
        <taxon>Chlorophyta</taxon>
        <taxon>core chlorophytes</taxon>
        <taxon>Chlorophyceae</taxon>
        <taxon>CS clade</taxon>
        <taxon>Chlamydomonadales</taxon>
        <taxon>Volvocaceae</taxon>
        <taxon>Volvox</taxon>
    </lineage>
</organism>
<gene>
    <name evidence="1" type="ORF">Vretifemale_222</name>
</gene>
<protein>
    <submittedName>
        <fullName evidence="1">Uncharacterized protein</fullName>
    </submittedName>
</protein>
<evidence type="ECO:0000313" key="1">
    <source>
        <dbReference type="EMBL" id="GIL69267.1"/>
    </source>
</evidence>
<proteinExistence type="predicted"/>
<evidence type="ECO:0000313" key="2">
    <source>
        <dbReference type="Proteomes" id="UP000747110"/>
    </source>
</evidence>